<keyword evidence="1" id="KW-0812">Transmembrane</keyword>
<organism evidence="2 3">
    <name type="scientific">Solanum bulbocastanum</name>
    <name type="common">Wild potato</name>
    <dbReference type="NCBI Taxonomy" id="147425"/>
    <lineage>
        <taxon>Eukaryota</taxon>
        <taxon>Viridiplantae</taxon>
        <taxon>Streptophyta</taxon>
        <taxon>Embryophyta</taxon>
        <taxon>Tracheophyta</taxon>
        <taxon>Spermatophyta</taxon>
        <taxon>Magnoliopsida</taxon>
        <taxon>eudicotyledons</taxon>
        <taxon>Gunneridae</taxon>
        <taxon>Pentapetalae</taxon>
        <taxon>asterids</taxon>
        <taxon>lamiids</taxon>
        <taxon>Solanales</taxon>
        <taxon>Solanaceae</taxon>
        <taxon>Solanoideae</taxon>
        <taxon>Solaneae</taxon>
        <taxon>Solanum</taxon>
    </lineage>
</organism>
<evidence type="ECO:0000313" key="3">
    <source>
        <dbReference type="Proteomes" id="UP001371456"/>
    </source>
</evidence>
<accession>A0AAN8YC46</accession>
<protein>
    <recommendedName>
        <fullName evidence="4">Ulp1 protease family, C-terminal catalytic domain containing protein</fullName>
    </recommendedName>
</protein>
<keyword evidence="1" id="KW-0472">Membrane</keyword>
<dbReference type="PANTHER" id="PTHR48302:SF2">
    <property type="entry name" value="DUF1985 DOMAIN-CONTAINING PROTEIN"/>
    <property type="match status" value="1"/>
</dbReference>
<keyword evidence="3" id="KW-1185">Reference proteome</keyword>
<comment type="caution">
    <text evidence="2">The sequence shown here is derived from an EMBL/GenBank/DDBJ whole genome shotgun (WGS) entry which is preliminary data.</text>
</comment>
<proteinExistence type="predicted"/>
<feature type="transmembrane region" description="Helical" evidence="1">
    <location>
        <begin position="91"/>
        <end position="109"/>
    </location>
</feature>
<dbReference type="Proteomes" id="UP001371456">
    <property type="component" value="Unassembled WGS sequence"/>
</dbReference>
<gene>
    <name evidence="2" type="ORF">RDI58_017562</name>
</gene>
<reference evidence="2 3" key="1">
    <citation type="submission" date="2024-02" db="EMBL/GenBank/DDBJ databases">
        <title>de novo genome assembly of Solanum bulbocastanum strain 11H21.</title>
        <authorList>
            <person name="Hosaka A.J."/>
        </authorList>
    </citation>
    <scope>NUCLEOTIDE SEQUENCE [LARGE SCALE GENOMIC DNA]</scope>
    <source>
        <tissue evidence="2">Young leaves</tissue>
    </source>
</reference>
<dbReference type="EMBL" id="JBANQN010000007">
    <property type="protein sequence ID" value="KAK6784108.1"/>
    <property type="molecule type" value="Genomic_DNA"/>
</dbReference>
<sequence length="120" mass="14101">MVEDGKYQPFPWGQLVFSKLIKSLKQEFTSDKQTYRLSSMPYVLNVWMSECASEDIAGKSMPCTVEDSDQKYHVDPHSNIDQFFQQFVSHIPWILPTMIKILVYLLLRLKNKSLSLKRRL</sequence>
<dbReference type="AlphaFoldDB" id="A0AAN8YC46"/>
<evidence type="ECO:0008006" key="4">
    <source>
        <dbReference type="Google" id="ProtNLM"/>
    </source>
</evidence>
<name>A0AAN8YC46_SOLBU</name>
<keyword evidence="1" id="KW-1133">Transmembrane helix</keyword>
<evidence type="ECO:0000313" key="2">
    <source>
        <dbReference type="EMBL" id="KAK6784108.1"/>
    </source>
</evidence>
<dbReference type="PANTHER" id="PTHR48302">
    <property type="entry name" value="ULP1 PROTEASE FAMILY, C-TERMINAL CATALYTIC DOMAIN CONTAINING PROTEIN"/>
    <property type="match status" value="1"/>
</dbReference>
<evidence type="ECO:0000256" key="1">
    <source>
        <dbReference type="SAM" id="Phobius"/>
    </source>
</evidence>